<name>A0A9X4X985_LACJH</name>
<dbReference type="AlphaFoldDB" id="A0A9X4X985"/>
<accession>A0A9X4X985</accession>
<gene>
    <name evidence="1" type="ORF">GJU95_07605</name>
</gene>
<comment type="caution">
    <text evidence="1">The sequence shown here is derived from an EMBL/GenBank/DDBJ whole genome shotgun (WGS) entry which is preliminary data.</text>
</comment>
<evidence type="ECO:0000313" key="1">
    <source>
        <dbReference type="EMBL" id="MTE03631.1"/>
    </source>
</evidence>
<organism evidence="1 2">
    <name type="scientific">Lactobacillus johnsonii</name>
    <dbReference type="NCBI Taxonomy" id="33959"/>
    <lineage>
        <taxon>Bacteria</taxon>
        <taxon>Bacillati</taxon>
        <taxon>Bacillota</taxon>
        <taxon>Bacilli</taxon>
        <taxon>Lactobacillales</taxon>
        <taxon>Lactobacillaceae</taxon>
        <taxon>Lactobacillus</taxon>
    </lineage>
</organism>
<sequence length="86" mass="10225">MNVHILDLIEIKEIKQKLAEYGYKTLRTRKEINMTKEALYKEMNLDEKLKSGHLTEEDLKMLEQQAYVSGRNQAIKEMDCFRFGLE</sequence>
<proteinExistence type="predicted"/>
<dbReference type="Proteomes" id="UP000488295">
    <property type="component" value="Unassembled WGS sequence"/>
</dbReference>
<protein>
    <submittedName>
        <fullName evidence="1">Uncharacterized protein</fullName>
    </submittedName>
</protein>
<reference evidence="1 2" key="1">
    <citation type="submission" date="2019-11" db="EMBL/GenBank/DDBJ databases">
        <title>Gastrointestinal microbiota of Peromyscus leucopus.</title>
        <authorList>
            <person name="Milovic A."/>
            <person name="Bassam K."/>
            <person name="Barbour A.G."/>
        </authorList>
    </citation>
    <scope>NUCLEOTIDE SEQUENCE [LARGE SCALE GENOMIC DNA]</scope>
    <source>
        <strain evidence="1 2">LL8</strain>
    </source>
</reference>
<dbReference type="RefSeq" id="WP_155692801.1">
    <property type="nucleotide sequence ID" value="NZ_WKKC01000021.1"/>
</dbReference>
<dbReference type="EMBL" id="WKKC01000021">
    <property type="protein sequence ID" value="MTE03631.1"/>
    <property type="molecule type" value="Genomic_DNA"/>
</dbReference>
<evidence type="ECO:0000313" key="2">
    <source>
        <dbReference type="Proteomes" id="UP000488295"/>
    </source>
</evidence>